<feature type="transmembrane region" description="Helical" evidence="2">
    <location>
        <begin position="256"/>
        <end position="275"/>
    </location>
</feature>
<keyword evidence="4" id="KW-0808">Transferase</keyword>
<dbReference type="InterPro" id="IPR050879">
    <property type="entry name" value="Acyltransferase_3"/>
</dbReference>
<keyword evidence="4" id="KW-0012">Acyltransferase</keyword>
<dbReference type="PANTHER" id="PTHR23028:SF53">
    <property type="entry name" value="ACYL_TRANSF_3 DOMAIN-CONTAINING PROTEIN"/>
    <property type="match status" value="1"/>
</dbReference>
<evidence type="ECO:0000313" key="5">
    <source>
        <dbReference type="Proteomes" id="UP000820669"/>
    </source>
</evidence>
<feature type="transmembrane region" description="Helical" evidence="2">
    <location>
        <begin position="21"/>
        <end position="40"/>
    </location>
</feature>
<feature type="compositionally biased region" description="Low complexity" evidence="1">
    <location>
        <begin position="458"/>
        <end position="471"/>
    </location>
</feature>
<protein>
    <submittedName>
        <fullName evidence="4">Acyltransferase family protein</fullName>
    </submittedName>
</protein>
<feature type="transmembrane region" description="Helical" evidence="2">
    <location>
        <begin position="52"/>
        <end position="80"/>
    </location>
</feature>
<dbReference type="Proteomes" id="UP000820669">
    <property type="component" value="Unassembled WGS sequence"/>
</dbReference>
<reference evidence="4 5" key="1">
    <citation type="submission" date="2020-04" db="EMBL/GenBank/DDBJ databases">
        <authorList>
            <person name="Klaysubun C."/>
            <person name="Duangmal K."/>
            <person name="Lipun K."/>
        </authorList>
    </citation>
    <scope>NUCLEOTIDE SEQUENCE [LARGE SCALE GENOMIC DNA]</scope>
    <source>
        <strain evidence="4 5">K10HN5</strain>
    </source>
</reference>
<proteinExistence type="predicted"/>
<accession>A0ABX1SLZ3</accession>
<evidence type="ECO:0000256" key="2">
    <source>
        <dbReference type="SAM" id="Phobius"/>
    </source>
</evidence>
<keyword evidence="5" id="KW-1185">Reference proteome</keyword>
<feature type="domain" description="Acyltransferase 3" evidence="3">
    <location>
        <begin position="21"/>
        <end position="370"/>
    </location>
</feature>
<feature type="transmembrane region" description="Helical" evidence="2">
    <location>
        <begin position="221"/>
        <end position="244"/>
    </location>
</feature>
<sequence length="508" mass="55161">MSPARTTAPGGTSRANGELRALTGLRIVAAAWVVIFHFHFTPLPGVAVVNEVFGPLITAGALGVDLFFVLSGFVIAYTYLETMGRRLDLGPAVRFVWARVCRMWPAYVVVFNLFGLWLLARLAFGTSGNIAFQSVQPTVNVQQWVEQMFMVQLWTHDYFDGASWVGSTWSISAEWLAYLCFPVTALVFFRLRNLPRPVLALAAVAVTTPMAWAYVSTGNPYFPFSWLIRIATGFSAGVLAYLVVRRVQQSERNRRIASWVATGSVLALIAGLLLGEQAGPDRGGAGLVLFPILVGALAMADRGPARLLSGSAMVRGGRISYSLYLVHIPIFELYWFALARHDVLGQRPVLAHALIPVVLLAALLASLLLHRSIEEPWRNRMRGWVGARRPAPAPVATASAAVDEERDPVALALRTAAVTAPRPVPEPPENEQTGAPLWFTPAVEPTGPGRGPRPVPVPAASGAPRAARPTPWSRHTSTLPVQSAVVLAAALESRERRSEHRAWVQATS</sequence>
<feature type="region of interest" description="Disordered" evidence="1">
    <location>
        <begin position="420"/>
        <end position="481"/>
    </location>
</feature>
<dbReference type="GO" id="GO:0016746">
    <property type="term" value="F:acyltransferase activity"/>
    <property type="evidence" value="ECO:0007669"/>
    <property type="project" value="UniProtKB-KW"/>
</dbReference>
<dbReference type="Pfam" id="PF01757">
    <property type="entry name" value="Acyl_transf_3"/>
    <property type="match status" value="1"/>
</dbReference>
<dbReference type="EMBL" id="JAAXLA010000089">
    <property type="protein sequence ID" value="NMI01554.1"/>
    <property type="molecule type" value="Genomic_DNA"/>
</dbReference>
<name>A0ABX1SLZ3_9PSEU</name>
<evidence type="ECO:0000259" key="3">
    <source>
        <dbReference type="Pfam" id="PF01757"/>
    </source>
</evidence>
<keyword evidence="2" id="KW-0812">Transmembrane</keyword>
<feature type="transmembrane region" description="Helical" evidence="2">
    <location>
        <begin position="281"/>
        <end position="300"/>
    </location>
</feature>
<feature type="transmembrane region" description="Helical" evidence="2">
    <location>
        <begin position="175"/>
        <end position="191"/>
    </location>
</feature>
<feature type="transmembrane region" description="Helical" evidence="2">
    <location>
        <begin position="104"/>
        <end position="124"/>
    </location>
</feature>
<dbReference type="PANTHER" id="PTHR23028">
    <property type="entry name" value="ACETYLTRANSFERASE"/>
    <property type="match status" value="1"/>
</dbReference>
<evidence type="ECO:0000256" key="1">
    <source>
        <dbReference type="SAM" id="MobiDB-lite"/>
    </source>
</evidence>
<evidence type="ECO:0000313" key="4">
    <source>
        <dbReference type="EMBL" id="NMI01554.1"/>
    </source>
</evidence>
<keyword evidence="2" id="KW-0472">Membrane</keyword>
<organism evidence="4 5">
    <name type="scientific">Pseudonocardia acidicola</name>
    <dbReference type="NCBI Taxonomy" id="2724939"/>
    <lineage>
        <taxon>Bacteria</taxon>
        <taxon>Bacillati</taxon>
        <taxon>Actinomycetota</taxon>
        <taxon>Actinomycetes</taxon>
        <taxon>Pseudonocardiales</taxon>
        <taxon>Pseudonocardiaceae</taxon>
        <taxon>Pseudonocardia</taxon>
    </lineage>
</organism>
<dbReference type="InterPro" id="IPR002656">
    <property type="entry name" value="Acyl_transf_3_dom"/>
</dbReference>
<dbReference type="RefSeq" id="WP_169385008.1">
    <property type="nucleotide sequence ID" value="NZ_JAAXLA010000089.1"/>
</dbReference>
<keyword evidence="2" id="KW-1133">Transmembrane helix</keyword>
<comment type="caution">
    <text evidence="4">The sequence shown here is derived from an EMBL/GenBank/DDBJ whole genome shotgun (WGS) entry which is preliminary data.</text>
</comment>
<feature type="transmembrane region" description="Helical" evidence="2">
    <location>
        <begin position="198"/>
        <end position="215"/>
    </location>
</feature>
<gene>
    <name evidence="4" type="ORF">HF526_30285</name>
</gene>
<feature type="transmembrane region" description="Helical" evidence="2">
    <location>
        <begin position="321"/>
        <end position="337"/>
    </location>
</feature>
<feature type="transmembrane region" description="Helical" evidence="2">
    <location>
        <begin position="349"/>
        <end position="370"/>
    </location>
</feature>